<gene>
    <name evidence="1" type="ORF">AK812_SmicGene33026</name>
</gene>
<comment type="caution">
    <text evidence="1">The sequence shown here is derived from an EMBL/GenBank/DDBJ whole genome shotgun (WGS) entry which is preliminary data.</text>
</comment>
<keyword evidence="2" id="KW-1185">Reference proteome</keyword>
<organism evidence="1 2">
    <name type="scientific">Symbiodinium microadriaticum</name>
    <name type="common">Dinoflagellate</name>
    <name type="synonym">Zooxanthella microadriatica</name>
    <dbReference type="NCBI Taxonomy" id="2951"/>
    <lineage>
        <taxon>Eukaryota</taxon>
        <taxon>Sar</taxon>
        <taxon>Alveolata</taxon>
        <taxon>Dinophyceae</taxon>
        <taxon>Suessiales</taxon>
        <taxon>Symbiodiniaceae</taxon>
        <taxon>Symbiodinium</taxon>
    </lineage>
</organism>
<dbReference type="EMBL" id="LSRX01000948">
    <property type="protein sequence ID" value="OLP85934.1"/>
    <property type="molecule type" value="Genomic_DNA"/>
</dbReference>
<evidence type="ECO:0000313" key="1">
    <source>
        <dbReference type="EMBL" id="OLP85934.1"/>
    </source>
</evidence>
<dbReference type="AlphaFoldDB" id="A0A1Q9CSM8"/>
<sequence length="89" mass="9646">MRGVRYFRTFIDVEDEEPAIPGPPRAQSCPPFGTIAEKLDEDVAASSSLPAVAILVVPADTATWPTLSVAIPRNSGSCRNSIKKWHQPN</sequence>
<protein>
    <submittedName>
        <fullName evidence="1">Uncharacterized protein</fullName>
    </submittedName>
</protein>
<proteinExistence type="predicted"/>
<reference evidence="1 2" key="1">
    <citation type="submission" date="2016-02" db="EMBL/GenBank/DDBJ databases">
        <title>Genome analysis of coral dinoflagellate symbionts highlights evolutionary adaptations to a symbiotic lifestyle.</title>
        <authorList>
            <person name="Aranda M."/>
            <person name="Li Y."/>
            <person name="Liew Y.J."/>
            <person name="Baumgarten S."/>
            <person name="Simakov O."/>
            <person name="Wilson M."/>
            <person name="Piel J."/>
            <person name="Ashoor H."/>
            <person name="Bougouffa S."/>
            <person name="Bajic V.B."/>
            <person name="Ryu T."/>
            <person name="Ravasi T."/>
            <person name="Bayer T."/>
            <person name="Micklem G."/>
            <person name="Kim H."/>
            <person name="Bhak J."/>
            <person name="Lajeunesse T.C."/>
            <person name="Voolstra C.R."/>
        </authorList>
    </citation>
    <scope>NUCLEOTIDE SEQUENCE [LARGE SCALE GENOMIC DNA]</scope>
    <source>
        <strain evidence="1 2">CCMP2467</strain>
    </source>
</reference>
<dbReference type="Proteomes" id="UP000186817">
    <property type="component" value="Unassembled WGS sequence"/>
</dbReference>
<accession>A0A1Q9CSM8</accession>
<evidence type="ECO:0000313" key="2">
    <source>
        <dbReference type="Proteomes" id="UP000186817"/>
    </source>
</evidence>
<name>A0A1Q9CSM8_SYMMI</name>